<dbReference type="GO" id="GO:0051989">
    <property type="term" value="F:coproporphyrinogen dehydrogenase activity"/>
    <property type="evidence" value="ECO:0007669"/>
    <property type="project" value="UniProtKB-EC"/>
</dbReference>
<dbReference type="Pfam" id="PF06969">
    <property type="entry name" value="HemN_C"/>
    <property type="match status" value="1"/>
</dbReference>
<dbReference type="Gene3D" id="1.10.10.920">
    <property type="match status" value="1"/>
</dbReference>
<feature type="binding site" evidence="16">
    <location>
        <position position="61"/>
    </location>
    <ligand>
        <name>[4Fe-4S] cluster</name>
        <dbReference type="ChEBI" id="CHEBI:49883"/>
        <note>4Fe-4S-S-AdoMet</note>
    </ligand>
</feature>
<dbReference type="PIRSF" id="PIRSF000167">
    <property type="entry name" value="HemN"/>
    <property type="match status" value="1"/>
</dbReference>
<keyword evidence="5 14" id="KW-0004">4Fe-4S</keyword>
<dbReference type="OrthoDB" id="9808022at2"/>
<evidence type="ECO:0000256" key="3">
    <source>
        <dbReference type="ARBA" id="ARBA00005493"/>
    </source>
</evidence>
<dbReference type="EC" id="1.3.98.3" evidence="14"/>
<evidence type="ECO:0000256" key="15">
    <source>
        <dbReference type="PIRSR" id="PIRSR000167-1"/>
    </source>
</evidence>
<dbReference type="SFLD" id="SFLDS00029">
    <property type="entry name" value="Radical_SAM"/>
    <property type="match status" value="1"/>
</dbReference>
<dbReference type="CDD" id="cd01335">
    <property type="entry name" value="Radical_SAM"/>
    <property type="match status" value="1"/>
</dbReference>
<evidence type="ECO:0000256" key="4">
    <source>
        <dbReference type="ARBA" id="ARBA00011245"/>
    </source>
</evidence>
<feature type="binding site" evidence="15">
    <location>
        <position position="325"/>
    </location>
    <ligand>
        <name>S-adenosyl-L-methionine</name>
        <dbReference type="ChEBI" id="CHEBI:59789"/>
        <label>1</label>
    </ligand>
</feature>
<dbReference type="InterPro" id="IPR058240">
    <property type="entry name" value="rSAM_sf"/>
</dbReference>
<protein>
    <recommendedName>
        <fullName evidence="14">Coproporphyrinogen-III oxidase</fullName>
        <ecNumber evidence="14">1.3.98.3</ecNumber>
    </recommendedName>
</protein>
<feature type="binding site" evidence="15">
    <location>
        <position position="108"/>
    </location>
    <ligand>
        <name>S-adenosyl-L-methionine</name>
        <dbReference type="ChEBI" id="CHEBI:59789"/>
        <label>1</label>
    </ligand>
</feature>
<proteinExistence type="inferred from homology"/>
<keyword evidence="6 14" id="KW-0963">Cytoplasm</keyword>
<evidence type="ECO:0000256" key="12">
    <source>
        <dbReference type="ARBA" id="ARBA00023244"/>
    </source>
</evidence>
<dbReference type="SUPFAM" id="SSF102114">
    <property type="entry name" value="Radical SAM enzymes"/>
    <property type="match status" value="1"/>
</dbReference>
<evidence type="ECO:0000256" key="11">
    <source>
        <dbReference type="ARBA" id="ARBA00023014"/>
    </source>
</evidence>
<feature type="binding site" evidence="16">
    <location>
        <position position="64"/>
    </location>
    <ligand>
        <name>[4Fe-4S] cluster</name>
        <dbReference type="ChEBI" id="CHEBI:49883"/>
        <note>4Fe-4S-S-AdoMet</note>
    </ligand>
</feature>
<evidence type="ECO:0000256" key="16">
    <source>
        <dbReference type="PIRSR" id="PIRSR000167-2"/>
    </source>
</evidence>
<feature type="domain" description="Radical SAM core" evidence="17">
    <location>
        <begin position="42"/>
        <end position="279"/>
    </location>
</feature>
<sequence length="450" mass="49250">MNADLIAKYDGLRVPRYTSFPTAPHFGSQVQAADYLEWLGALPAGQSLSLYFHVPFCRSMCWYCGCHTKIVARYEPVAEYLDLLKREIDLIAAALPSGLPVRHIHFGGGTPTMIAPADFETLLAHVRSRFTVEPDCEIAVEIDPRTLAAEAPAALARAGVNRASLGVQDLDPTVQGAINRVQPYAVTESAVRALRRVGIDSINLDLMYGLPHQTPESCEESAEQVMELTPERLSVFGYAHVPWMKKHQRLIDESVLADSRGRWKQFDVIAAVLADHGYHQIGLDHFALESDPITVAQRDGTLRRNFQGYTTDGADVLIGFGASSIGAMPNGYVQNDPAIDRYGEAVRAGRLPIVKGKQLSADDRMRRDLIERLMCDLAVDLDDVAARHGVNAGLFAPDLDKLAPLAADGLARIDGHRITVPEDVRPLVRAVAAAFDPYLDAAAMRHSKAI</sequence>
<evidence type="ECO:0000259" key="17">
    <source>
        <dbReference type="PROSITE" id="PS51918"/>
    </source>
</evidence>
<evidence type="ECO:0000256" key="8">
    <source>
        <dbReference type="ARBA" id="ARBA00022723"/>
    </source>
</evidence>
<dbReference type="InterPro" id="IPR006638">
    <property type="entry name" value="Elp3/MiaA/NifB-like_rSAM"/>
</dbReference>
<dbReference type="PROSITE" id="PS51918">
    <property type="entry name" value="RADICAL_SAM"/>
    <property type="match status" value="1"/>
</dbReference>
<feature type="binding site" evidence="15">
    <location>
        <begin position="109"/>
        <end position="110"/>
    </location>
    <ligand>
        <name>S-adenosyl-L-methionine</name>
        <dbReference type="ChEBI" id="CHEBI:59789"/>
        <label>2</label>
    </ligand>
</feature>
<dbReference type="InterPro" id="IPR034505">
    <property type="entry name" value="Coproporphyrinogen-III_oxidase"/>
</dbReference>
<keyword evidence="11 14" id="KW-0411">Iron-sulfur</keyword>
<evidence type="ECO:0000256" key="2">
    <source>
        <dbReference type="ARBA" id="ARBA00004785"/>
    </source>
</evidence>
<dbReference type="Proteomes" id="UP000321523">
    <property type="component" value="Unassembled WGS sequence"/>
</dbReference>
<feature type="binding site" evidence="15">
    <location>
        <begin position="63"/>
        <end position="65"/>
    </location>
    <ligand>
        <name>S-adenosyl-L-methionine</name>
        <dbReference type="ChEBI" id="CHEBI:59789"/>
        <label>2</label>
    </ligand>
</feature>
<accession>A0A512DRH3</accession>
<name>A0A512DRH3_9PROT</name>
<evidence type="ECO:0000256" key="6">
    <source>
        <dbReference type="ARBA" id="ARBA00022490"/>
    </source>
</evidence>
<feature type="binding site" evidence="15">
    <location>
        <position position="239"/>
    </location>
    <ligand>
        <name>S-adenosyl-L-methionine</name>
        <dbReference type="ChEBI" id="CHEBI:59789"/>
        <label>2</label>
    </ligand>
</feature>
<comment type="cofactor">
    <cofactor evidence="14 16">
        <name>[4Fe-4S] cluster</name>
        <dbReference type="ChEBI" id="CHEBI:49883"/>
    </cofactor>
    <text evidence="14 16">Binds 1 [4Fe-4S] cluster. The cluster is coordinated with 3 cysteines and an exchangeable S-adenosyl-L-methionine.</text>
</comment>
<evidence type="ECO:0000256" key="14">
    <source>
        <dbReference type="PIRNR" id="PIRNR000167"/>
    </source>
</evidence>
<gene>
    <name evidence="18" type="primary">hemN_2</name>
    <name evidence="18" type="ORF">SAE02_32120</name>
</gene>
<feature type="binding site" evidence="15">
    <location>
        <position position="168"/>
    </location>
    <ligand>
        <name>S-adenosyl-L-methionine</name>
        <dbReference type="ChEBI" id="CHEBI:59789"/>
        <label>2</label>
    </ligand>
</feature>
<dbReference type="Pfam" id="PF04055">
    <property type="entry name" value="Radical_SAM"/>
    <property type="match status" value="1"/>
</dbReference>
<comment type="similarity">
    <text evidence="3 14">Belongs to the anaerobic coproporphyrinogen-III oxidase family.</text>
</comment>
<evidence type="ECO:0000256" key="5">
    <source>
        <dbReference type="ARBA" id="ARBA00022485"/>
    </source>
</evidence>
<keyword evidence="9 14" id="KW-0560">Oxidoreductase</keyword>
<dbReference type="RefSeq" id="WP_044433561.1">
    <property type="nucleotide sequence ID" value="NZ_BJYZ01000013.1"/>
</dbReference>
<dbReference type="GO" id="GO:0051539">
    <property type="term" value="F:4 iron, 4 sulfur cluster binding"/>
    <property type="evidence" value="ECO:0007669"/>
    <property type="project" value="UniProtKB-KW"/>
</dbReference>
<feature type="binding site" evidence="15">
    <location>
        <position position="51"/>
    </location>
    <ligand>
        <name>S-adenosyl-L-methionine</name>
        <dbReference type="ChEBI" id="CHEBI:59789"/>
        <label>1</label>
    </ligand>
</feature>
<dbReference type="InterPro" id="IPR007197">
    <property type="entry name" value="rSAM"/>
</dbReference>
<evidence type="ECO:0000256" key="1">
    <source>
        <dbReference type="ARBA" id="ARBA00004496"/>
    </source>
</evidence>
<dbReference type="InterPro" id="IPR013785">
    <property type="entry name" value="Aldolase_TIM"/>
</dbReference>
<evidence type="ECO:0000256" key="7">
    <source>
        <dbReference type="ARBA" id="ARBA00022691"/>
    </source>
</evidence>
<organism evidence="18 19">
    <name type="scientific">Skermanella aerolata</name>
    <dbReference type="NCBI Taxonomy" id="393310"/>
    <lineage>
        <taxon>Bacteria</taxon>
        <taxon>Pseudomonadati</taxon>
        <taxon>Pseudomonadota</taxon>
        <taxon>Alphaproteobacteria</taxon>
        <taxon>Rhodospirillales</taxon>
        <taxon>Azospirillaceae</taxon>
        <taxon>Skermanella</taxon>
    </lineage>
</organism>
<dbReference type="PANTHER" id="PTHR13932">
    <property type="entry name" value="COPROPORPHYRINIGEN III OXIDASE"/>
    <property type="match status" value="1"/>
</dbReference>
<dbReference type="InterPro" id="IPR004558">
    <property type="entry name" value="Coprogen_oxidase_HemN"/>
</dbReference>
<reference evidence="18 19" key="1">
    <citation type="submission" date="2019-07" db="EMBL/GenBank/DDBJ databases">
        <title>Whole genome shotgun sequence of Skermanella aerolata NBRC 106429.</title>
        <authorList>
            <person name="Hosoyama A."/>
            <person name="Uohara A."/>
            <person name="Ohji S."/>
            <person name="Ichikawa N."/>
        </authorList>
    </citation>
    <scope>NUCLEOTIDE SEQUENCE [LARGE SCALE GENOMIC DNA]</scope>
    <source>
        <strain evidence="18 19">NBRC 106429</strain>
    </source>
</reference>
<keyword evidence="7 14" id="KW-0949">S-adenosyl-L-methionine</keyword>
<dbReference type="Gene3D" id="3.20.20.70">
    <property type="entry name" value="Aldolase class I"/>
    <property type="match status" value="1"/>
</dbReference>
<comment type="catalytic activity">
    <reaction evidence="13 14">
        <text>coproporphyrinogen III + 2 S-adenosyl-L-methionine = protoporphyrinogen IX + 2 5'-deoxyadenosine + 2 L-methionine + 2 CO2</text>
        <dbReference type="Rhea" id="RHEA:15425"/>
        <dbReference type="ChEBI" id="CHEBI:16526"/>
        <dbReference type="ChEBI" id="CHEBI:17319"/>
        <dbReference type="ChEBI" id="CHEBI:57307"/>
        <dbReference type="ChEBI" id="CHEBI:57309"/>
        <dbReference type="ChEBI" id="CHEBI:57844"/>
        <dbReference type="ChEBI" id="CHEBI:59789"/>
        <dbReference type="EC" id="1.3.98.3"/>
    </reaction>
</comment>
<dbReference type="InterPro" id="IPR010723">
    <property type="entry name" value="HemN_C"/>
</dbReference>
<dbReference type="SFLD" id="SFLDG01065">
    <property type="entry name" value="anaerobic_coproporphyrinogen-I"/>
    <property type="match status" value="1"/>
</dbReference>
<dbReference type="SMART" id="SM00729">
    <property type="entry name" value="Elp3"/>
    <property type="match status" value="1"/>
</dbReference>
<dbReference type="GO" id="GO:0005737">
    <property type="term" value="C:cytoplasm"/>
    <property type="evidence" value="ECO:0007669"/>
    <property type="project" value="UniProtKB-SubCell"/>
</dbReference>
<keyword evidence="19" id="KW-1185">Reference proteome</keyword>
<comment type="subunit">
    <text evidence="4">Monomer.</text>
</comment>
<evidence type="ECO:0000313" key="18">
    <source>
        <dbReference type="EMBL" id="GEO39064.1"/>
    </source>
</evidence>
<evidence type="ECO:0000256" key="10">
    <source>
        <dbReference type="ARBA" id="ARBA00023004"/>
    </source>
</evidence>
<feature type="binding site" evidence="15">
    <location>
        <position position="180"/>
    </location>
    <ligand>
        <name>S-adenosyl-L-methionine</name>
        <dbReference type="ChEBI" id="CHEBI:59789"/>
        <label>2</label>
    </ligand>
</feature>
<evidence type="ECO:0000313" key="19">
    <source>
        <dbReference type="Proteomes" id="UP000321523"/>
    </source>
</evidence>
<dbReference type="GO" id="GO:0046872">
    <property type="term" value="F:metal ion binding"/>
    <property type="evidence" value="ECO:0007669"/>
    <property type="project" value="UniProtKB-KW"/>
</dbReference>
<dbReference type="GO" id="GO:0004109">
    <property type="term" value="F:coproporphyrinogen oxidase activity"/>
    <property type="evidence" value="ECO:0007669"/>
    <property type="project" value="InterPro"/>
</dbReference>
<feature type="binding site" evidence="15">
    <location>
        <position position="141"/>
    </location>
    <ligand>
        <name>S-adenosyl-L-methionine</name>
        <dbReference type="ChEBI" id="CHEBI:59789"/>
        <label>1</label>
    </ligand>
</feature>
<keyword evidence="10 14" id="KW-0408">Iron</keyword>
<feature type="binding site" evidence="15">
    <location>
        <position position="205"/>
    </location>
    <ligand>
        <name>S-adenosyl-L-methionine</name>
        <dbReference type="ChEBI" id="CHEBI:59789"/>
        <label>2</label>
    </ligand>
</feature>
<keyword evidence="8 14" id="KW-0479">Metal-binding</keyword>
<dbReference type="EMBL" id="BJYZ01000013">
    <property type="protein sequence ID" value="GEO39064.1"/>
    <property type="molecule type" value="Genomic_DNA"/>
</dbReference>
<dbReference type="NCBIfam" id="TIGR00538">
    <property type="entry name" value="hemN"/>
    <property type="match status" value="1"/>
</dbReference>
<evidence type="ECO:0000256" key="13">
    <source>
        <dbReference type="ARBA" id="ARBA00048321"/>
    </source>
</evidence>
<feature type="binding site" evidence="16">
    <location>
        <position position="57"/>
    </location>
    <ligand>
        <name>[4Fe-4S] cluster</name>
        <dbReference type="ChEBI" id="CHEBI:49883"/>
        <note>4Fe-4S-S-AdoMet</note>
    </ligand>
</feature>
<dbReference type="UniPathway" id="UPA00251">
    <property type="reaction ID" value="UER00323"/>
</dbReference>
<comment type="subcellular location">
    <subcellularLocation>
        <location evidence="1 14">Cytoplasm</location>
    </subcellularLocation>
</comment>
<dbReference type="PANTHER" id="PTHR13932:SF6">
    <property type="entry name" value="OXYGEN-INDEPENDENT COPROPORPHYRINOGEN III OXIDASE"/>
    <property type="match status" value="1"/>
</dbReference>
<evidence type="ECO:0000256" key="9">
    <source>
        <dbReference type="ARBA" id="ARBA00023002"/>
    </source>
</evidence>
<dbReference type="GO" id="GO:0006782">
    <property type="term" value="P:protoporphyrinogen IX biosynthetic process"/>
    <property type="evidence" value="ECO:0007669"/>
    <property type="project" value="UniProtKB-UniPathway"/>
</dbReference>
<keyword evidence="12 14" id="KW-0627">Porphyrin biosynthesis</keyword>
<comment type="caution">
    <text evidence="18">The sequence shown here is derived from an EMBL/GenBank/DDBJ whole genome shotgun (WGS) entry which is preliminary data.</text>
</comment>
<comment type="pathway">
    <text evidence="2 14">Porphyrin-containing compound metabolism; protoporphyrin-IX biosynthesis; protoporphyrinogen-IX from coproporphyrinogen-III (AdoMet route): step 1/1.</text>
</comment>
<dbReference type="AlphaFoldDB" id="A0A512DRH3"/>